<feature type="domain" description="Archease" evidence="5">
    <location>
        <begin position="6"/>
        <end position="131"/>
    </location>
</feature>
<dbReference type="InterPro" id="IPR023572">
    <property type="entry name" value="Archease_dom"/>
</dbReference>
<evidence type="ECO:0000259" key="5">
    <source>
        <dbReference type="Pfam" id="PF01951"/>
    </source>
</evidence>
<proteinExistence type="inferred from homology"/>
<evidence type="ECO:0000256" key="2">
    <source>
        <dbReference type="ARBA" id="ARBA00022694"/>
    </source>
</evidence>
<evidence type="ECO:0000313" key="7">
    <source>
        <dbReference type="Proteomes" id="UP000034201"/>
    </source>
</evidence>
<dbReference type="EMBL" id="LCQQ01000046">
    <property type="protein sequence ID" value="KKW20037.1"/>
    <property type="molecule type" value="Genomic_DNA"/>
</dbReference>
<dbReference type="InterPro" id="IPR036820">
    <property type="entry name" value="Archease_dom_sf"/>
</dbReference>
<dbReference type="Gene3D" id="3.55.10.10">
    <property type="entry name" value="Archease domain"/>
    <property type="match status" value="1"/>
</dbReference>
<comment type="caution">
    <text evidence="6">The sequence shown here is derived from an EMBL/GenBank/DDBJ whole genome shotgun (WGS) entry which is preliminary data.</text>
</comment>
<evidence type="ECO:0000256" key="3">
    <source>
        <dbReference type="ARBA" id="ARBA00022723"/>
    </source>
</evidence>
<organism evidence="6 7">
    <name type="scientific">Candidatus Adlerbacteria bacterium GW2011_GWC1_50_9</name>
    <dbReference type="NCBI Taxonomy" id="1618608"/>
    <lineage>
        <taxon>Bacteria</taxon>
        <taxon>Candidatus Adleribacteriota</taxon>
    </lineage>
</organism>
<keyword evidence="3" id="KW-0479">Metal-binding</keyword>
<dbReference type="Proteomes" id="UP000034201">
    <property type="component" value="Unassembled WGS sequence"/>
</dbReference>
<evidence type="ECO:0000256" key="1">
    <source>
        <dbReference type="ARBA" id="ARBA00007963"/>
    </source>
</evidence>
<dbReference type="Pfam" id="PF01951">
    <property type="entry name" value="Archease"/>
    <property type="match status" value="1"/>
</dbReference>
<name>A0A0G1YYI0_9BACT</name>
<dbReference type="GO" id="GO:0008033">
    <property type="term" value="P:tRNA processing"/>
    <property type="evidence" value="ECO:0007669"/>
    <property type="project" value="UniProtKB-KW"/>
</dbReference>
<gene>
    <name evidence="6" type="ORF">UY61_C0046G0003</name>
</gene>
<dbReference type="SUPFAM" id="SSF69819">
    <property type="entry name" value="MTH1598-like"/>
    <property type="match status" value="1"/>
</dbReference>
<accession>A0A0G1YYI0</accession>
<comment type="similarity">
    <text evidence="1">Belongs to the archease family.</text>
</comment>
<sequence length="142" mass="15642">MKNRDFEIIPQDGTVKMRVWGKTLEGLFQNSVKGIASYLVEGAGESALAGAEQKHAIRIEAVDIHSLLVDCLSEIVAQSDIYNCVFPSIAFGKFGENFLEGEISGIPVEHFDNEIKAVSYQEVDVKKNPSTGYFETTLVLEV</sequence>
<reference evidence="6 7" key="1">
    <citation type="journal article" date="2015" name="Nature">
        <title>rRNA introns, odd ribosomes, and small enigmatic genomes across a large radiation of phyla.</title>
        <authorList>
            <person name="Brown C.T."/>
            <person name="Hug L.A."/>
            <person name="Thomas B.C."/>
            <person name="Sharon I."/>
            <person name="Castelle C.J."/>
            <person name="Singh A."/>
            <person name="Wilkins M.J."/>
            <person name="Williams K.H."/>
            <person name="Banfield J.F."/>
        </authorList>
    </citation>
    <scope>NUCLEOTIDE SEQUENCE [LARGE SCALE GENOMIC DNA]</scope>
</reference>
<keyword evidence="2" id="KW-0819">tRNA processing</keyword>
<evidence type="ECO:0000313" key="6">
    <source>
        <dbReference type="EMBL" id="KKW20037.1"/>
    </source>
</evidence>
<evidence type="ECO:0000256" key="4">
    <source>
        <dbReference type="ARBA" id="ARBA00022837"/>
    </source>
</evidence>
<protein>
    <recommendedName>
        <fullName evidence="5">Archease domain-containing protein</fullName>
    </recommendedName>
</protein>
<dbReference type="GO" id="GO:0046872">
    <property type="term" value="F:metal ion binding"/>
    <property type="evidence" value="ECO:0007669"/>
    <property type="project" value="UniProtKB-KW"/>
</dbReference>
<dbReference type="AlphaFoldDB" id="A0A0G1YYI0"/>
<keyword evidence="4" id="KW-0106">Calcium</keyword>